<organism evidence="1 2">
    <name type="scientific">Dermacentor silvarum</name>
    <name type="common">Tick</name>
    <dbReference type="NCBI Taxonomy" id="543639"/>
    <lineage>
        <taxon>Eukaryota</taxon>
        <taxon>Metazoa</taxon>
        <taxon>Ecdysozoa</taxon>
        <taxon>Arthropoda</taxon>
        <taxon>Chelicerata</taxon>
        <taxon>Arachnida</taxon>
        <taxon>Acari</taxon>
        <taxon>Parasitiformes</taxon>
        <taxon>Ixodida</taxon>
        <taxon>Ixodoidea</taxon>
        <taxon>Ixodidae</taxon>
        <taxon>Rhipicephalinae</taxon>
        <taxon>Dermacentor</taxon>
    </lineage>
</organism>
<protein>
    <submittedName>
        <fullName evidence="1">Uncharacterized protein</fullName>
    </submittedName>
</protein>
<sequence>MRSVAGLEQVHLESGVEFAFHLMCDGAACTWTLPGLVLLAEHSSDLQNLFSGMEEEIDVLPPGGGNIPMSDQYGYFGVNFHASAVLFGKLEEHVRQASVRTANVLRRRSLRGCNKFVLVRELWKATHVPMLTFANAIICLSTETHQWLGHGQRGVGRLALGCHGCVAAEAIQGDLGWSSFEAREARSKAAYEGSLRLMNNERWARRVFQYTTLKGVSTQWSRRLSNLCRKFSLFIDPVQEDSERKWSLEVRT</sequence>
<comment type="caution">
    <text evidence="1">The sequence shown here is derived from an EMBL/GenBank/DDBJ whole genome shotgun (WGS) entry which is preliminary data.</text>
</comment>
<proteinExistence type="predicted"/>
<reference evidence="1" key="1">
    <citation type="submission" date="2020-05" db="EMBL/GenBank/DDBJ databases">
        <title>Large-scale comparative analyses of tick genomes elucidate their genetic diversity and vector capacities.</title>
        <authorList>
            <person name="Jia N."/>
            <person name="Wang J."/>
            <person name="Shi W."/>
            <person name="Du L."/>
            <person name="Sun Y."/>
            <person name="Zhan W."/>
            <person name="Jiang J."/>
            <person name="Wang Q."/>
            <person name="Zhang B."/>
            <person name="Ji P."/>
            <person name="Sakyi L.B."/>
            <person name="Cui X."/>
            <person name="Yuan T."/>
            <person name="Jiang B."/>
            <person name="Yang W."/>
            <person name="Lam T.T.-Y."/>
            <person name="Chang Q."/>
            <person name="Ding S."/>
            <person name="Wang X."/>
            <person name="Zhu J."/>
            <person name="Ruan X."/>
            <person name="Zhao L."/>
            <person name="Wei J."/>
            <person name="Que T."/>
            <person name="Du C."/>
            <person name="Cheng J."/>
            <person name="Dai P."/>
            <person name="Han X."/>
            <person name="Huang E."/>
            <person name="Gao Y."/>
            <person name="Liu J."/>
            <person name="Shao H."/>
            <person name="Ye R."/>
            <person name="Li L."/>
            <person name="Wei W."/>
            <person name="Wang X."/>
            <person name="Wang C."/>
            <person name="Yang T."/>
            <person name="Huo Q."/>
            <person name="Li W."/>
            <person name="Guo W."/>
            <person name="Chen H."/>
            <person name="Zhou L."/>
            <person name="Ni X."/>
            <person name="Tian J."/>
            <person name="Zhou Y."/>
            <person name="Sheng Y."/>
            <person name="Liu T."/>
            <person name="Pan Y."/>
            <person name="Xia L."/>
            <person name="Li J."/>
            <person name="Zhao F."/>
            <person name="Cao W."/>
        </authorList>
    </citation>
    <scope>NUCLEOTIDE SEQUENCE</scope>
    <source>
        <strain evidence="1">Dsil-2018</strain>
    </source>
</reference>
<accession>A0ACB8C5A2</accession>
<gene>
    <name evidence="1" type="ORF">HPB49_020298</name>
</gene>
<evidence type="ECO:0000313" key="1">
    <source>
        <dbReference type="EMBL" id="KAH7934008.1"/>
    </source>
</evidence>
<keyword evidence="2" id="KW-1185">Reference proteome</keyword>
<dbReference type="EMBL" id="CM023478">
    <property type="protein sequence ID" value="KAH7934008.1"/>
    <property type="molecule type" value="Genomic_DNA"/>
</dbReference>
<dbReference type="Proteomes" id="UP000821865">
    <property type="component" value="Chromosome 9"/>
</dbReference>
<name>A0ACB8C5A2_DERSI</name>
<evidence type="ECO:0000313" key="2">
    <source>
        <dbReference type="Proteomes" id="UP000821865"/>
    </source>
</evidence>